<keyword evidence="2" id="KW-1185">Reference proteome</keyword>
<evidence type="ECO:0000313" key="2">
    <source>
        <dbReference type="Proteomes" id="UP000268285"/>
    </source>
</evidence>
<dbReference type="RefSeq" id="WP_167480231.1">
    <property type="nucleotide sequence ID" value="NZ_UPHU01000001.1"/>
</dbReference>
<dbReference type="AlphaFoldDB" id="A0A498R4Q3"/>
<accession>A0A498R4Q3</accession>
<gene>
    <name evidence="1" type="ORF">LAUMK142_05343</name>
</gene>
<dbReference type="EMBL" id="UPHU01000001">
    <property type="protein sequence ID" value="VBA56006.1"/>
    <property type="molecule type" value="Genomic_DNA"/>
</dbReference>
<name>A0A498R4Q3_9MYCO</name>
<dbReference type="Proteomes" id="UP000268285">
    <property type="component" value="Unassembled WGS sequence"/>
</dbReference>
<evidence type="ECO:0000313" key="1">
    <source>
        <dbReference type="EMBL" id="VBA56006.1"/>
    </source>
</evidence>
<organism evidence="1 2">
    <name type="scientific">Mycobacterium pseudokansasii</name>
    <dbReference type="NCBI Taxonomy" id="2341080"/>
    <lineage>
        <taxon>Bacteria</taxon>
        <taxon>Bacillati</taxon>
        <taxon>Actinomycetota</taxon>
        <taxon>Actinomycetes</taxon>
        <taxon>Mycobacteriales</taxon>
        <taxon>Mycobacteriaceae</taxon>
        <taxon>Mycobacterium</taxon>
    </lineage>
</organism>
<proteinExistence type="predicted"/>
<protein>
    <submittedName>
        <fullName evidence="1">Uncharacterized protein</fullName>
    </submittedName>
</protein>
<reference evidence="1 2" key="1">
    <citation type="submission" date="2018-09" db="EMBL/GenBank/DDBJ databases">
        <authorList>
            <person name="Tagini F."/>
        </authorList>
    </citation>
    <scope>NUCLEOTIDE SEQUENCE [LARGE SCALE GENOMIC DNA]</scope>
    <source>
        <strain evidence="1 2">MK142</strain>
    </source>
</reference>
<sequence length="46" mass="5049">MTAADDYADYVLLKEPYVAAIRAAGAVPWWFDDAATASHHKPRGTK</sequence>